<evidence type="ECO:0000256" key="1">
    <source>
        <dbReference type="SAM" id="MobiDB-lite"/>
    </source>
</evidence>
<protein>
    <recommendedName>
        <fullName evidence="5">WxL domain-containing protein</fullName>
    </recommendedName>
</protein>
<accession>A0A2A3TXJ7</accession>
<evidence type="ECO:0000256" key="2">
    <source>
        <dbReference type="SAM" id="SignalP"/>
    </source>
</evidence>
<evidence type="ECO:0000313" key="4">
    <source>
        <dbReference type="Proteomes" id="UP000217918"/>
    </source>
</evidence>
<dbReference type="InterPro" id="IPR013783">
    <property type="entry name" value="Ig-like_fold"/>
</dbReference>
<organism evidence="3 4">
    <name type="scientific">Levilactobacillus brevis</name>
    <name type="common">Lactobacillus brevis</name>
    <dbReference type="NCBI Taxonomy" id="1580"/>
    <lineage>
        <taxon>Bacteria</taxon>
        <taxon>Bacillati</taxon>
        <taxon>Bacillota</taxon>
        <taxon>Bacilli</taxon>
        <taxon>Lactobacillales</taxon>
        <taxon>Lactobacillaceae</taxon>
        <taxon>Levilactobacillus</taxon>
    </lineage>
</organism>
<comment type="caution">
    <text evidence="3">The sequence shown here is derived from an EMBL/GenBank/DDBJ whole genome shotgun (WGS) entry which is preliminary data.</text>
</comment>
<dbReference type="SUPFAM" id="SSF49899">
    <property type="entry name" value="Concanavalin A-like lectins/glucanases"/>
    <property type="match status" value="1"/>
</dbReference>
<feature type="chain" id="PRO_5011997274" description="WxL domain-containing protein" evidence="2">
    <location>
        <begin position="27"/>
        <end position="743"/>
    </location>
</feature>
<gene>
    <name evidence="3" type="ORF">CNR29_04745</name>
</gene>
<dbReference type="AlphaFoldDB" id="A0A2A3TXJ7"/>
<reference evidence="3 4" key="1">
    <citation type="submission" date="2017-09" db="EMBL/GenBank/DDBJ databases">
        <title>Genome sequence of Lactobacillus brevis D7.</title>
        <authorList>
            <person name="Kwon M.-S."/>
            <person name="Lim S.K."/>
            <person name="Choi H.-J."/>
        </authorList>
    </citation>
    <scope>NUCLEOTIDE SEQUENCE [LARGE SCALE GENOMIC DNA]</scope>
    <source>
        <strain evidence="3 4">D7</strain>
    </source>
</reference>
<evidence type="ECO:0000313" key="3">
    <source>
        <dbReference type="EMBL" id="PBQ23366.1"/>
    </source>
</evidence>
<sequence>MKVLKKWICAGAILMAVGIGGMTAQAADMGTINPADYKKALETAPLGIVMNQDDSVVTTEKTNNDNKSRAEVVNGNNPDTPEAQVVSMTRHISEYASVWSKRGSEFNLNEPQTASMWLYFGNQRGKSGEGMAFSLHNDSRGINAMPELDEYGSVPGEGLGIWASDVDRYQSKLTELAKTAMQNAWAVEFDTHANVEKGKYAAQKVSSFDVLVSKHIEHIASNYAAKPETYERYKDSGWFGSGHTPANNMNYYYGMLHQGLIDDGIRGQTKFLSNGEWRHVTFKWQPANHENDSYGQMTYIFDDKDPKTGEKLTGQQQTVDVNVNLIDPDRTGKARWGFTGTTSSGQASNQFVVFEKTPDLIDGKTTTTLKNLTRKKEVKAGDEVFAKDKLELSYQFNYQDGQQANWANIQSYLKLPTDINYDKAEVTYSNGQVQNISLDDRQGQSINVFLAEKLNKDVATASIRFTGRAAAVKDRREVASTTSKYTSNVMIGELTTPDFVINPSQELTLTVTSDQHLSLPVNESTTITGQVDLDSAASLAHDEPIWVHVTINGKVQKEPVKVAEDGTFKVTLQANQLQKGNNVIEVVATSGELRSNAEEVTISCSGCLELTAPSDVSFESKQLTGQRQELKRGDGWELSVQDTRGAGSKWRLSVKAATFVNEAGDHLLGKPVYATREGKLPIEKEMTPIVTHETTKKQAKNHNVYGVTDDWDHQTGMFLSIDSGATAGNYQGELTWSLDDAPS</sequence>
<dbReference type="Gene3D" id="2.60.40.10">
    <property type="entry name" value="Immunoglobulins"/>
    <property type="match status" value="1"/>
</dbReference>
<dbReference type="Proteomes" id="UP000217918">
    <property type="component" value="Unassembled WGS sequence"/>
</dbReference>
<feature type="region of interest" description="Disordered" evidence="1">
    <location>
        <begin position="58"/>
        <end position="79"/>
    </location>
</feature>
<keyword evidence="2" id="KW-0732">Signal</keyword>
<dbReference type="Gene3D" id="2.60.120.200">
    <property type="match status" value="1"/>
</dbReference>
<proteinExistence type="predicted"/>
<dbReference type="EMBL" id="NVYO01000001">
    <property type="protein sequence ID" value="PBQ23366.1"/>
    <property type="molecule type" value="Genomic_DNA"/>
</dbReference>
<dbReference type="InterPro" id="IPR013320">
    <property type="entry name" value="ConA-like_dom_sf"/>
</dbReference>
<evidence type="ECO:0008006" key="5">
    <source>
        <dbReference type="Google" id="ProtNLM"/>
    </source>
</evidence>
<name>A0A2A3TXJ7_LEVBR</name>
<dbReference type="RefSeq" id="WP_096109842.1">
    <property type="nucleotide sequence ID" value="NZ_NVYO01000001.1"/>
</dbReference>
<feature type="signal peptide" evidence="2">
    <location>
        <begin position="1"/>
        <end position="26"/>
    </location>
</feature>